<dbReference type="SUPFAM" id="SSF52833">
    <property type="entry name" value="Thioredoxin-like"/>
    <property type="match status" value="1"/>
</dbReference>
<dbReference type="AlphaFoldDB" id="A0A840TLE2"/>
<proteinExistence type="predicted"/>
<sequence length="218" mass="24504">MAQVPLDIDAFAQKITASASVQVVDVRTWDEFRHGHLPQALHMDYRSSDFMQKIALLDKSKPVYVYCLSGGRSAAAAQKLVAQGFTEVYDMQGGYLKWQAAGKPIDEADAKVTSQNQGMSQEVFRQHIASEQLLLVDFYAPWCAPCVKMLPSMKKLALEYEGKVTIQKIHYDQNQSLAHQLGITEIPVLLLYRKGPLLWRGTGYLSEAELKEVLEKNL</sequence>
<keyword evidence="1" id="KW-0676">Redox-active center</keyword>
<feature type="domain" description="Thioredoxin" evidence="3">
    <location>
        <begin position="99"/>
        <end position="218"/>
    </location>
</feature>
<dbReference type="RefSeq" id="WP_184170423.1">
    <property type="nucleotide sequence ID" value="NZ_JACHGF010000001.1"/>
</dbReference>
<evidence type="ECO:0000256" key="1">
    <source>
        <dbReference type="ARBA" id="ARBA00023284"/>
    </source>
</evidence>
<dbReference type="SMART" id="SM00450">
    <property type="entry name" value="RHOD"/>
    <property type="match status" value="1"/>
</dbReference>
<dbReference type="Gene3D" id="3.40.30.10">
    <property type="entry name" value="Glutaredoxin"/>
    <property type="match status" value="1"/>
</dbReference>
<dbReference type="Gene3D" id="3.40.250.10">
    <property type="entry name" value="Rhodanese-like domain"/>
    <property type="match status" value="1"/>
</dbReference>
<dbReference type="PRINTS" id="PR00421">
    <property type="entry name" value="THIOREDOXIN"/>
</dbReference>
<dbReference type="PANTHER" id="PTHR45431">
    <property type="entry name" value="RHODANESE-LIKE DOMAIN-CONTAINING PROTEIN 15, CHLOROPLASTIC"/>
    <property type="match status" value="1"/>
</dbReference>
<dbReference type="InterPro" id="IPR013766">
    <property type="entry name" value="Thioredoxin_domain"/>
</dbReference>
<dbReference type="SUPFAM" id="SSF52821">
    <property type="entry name" value="Rhodanese/Cell cycle control phosphatase"/>
    <property type="match status" value="1"/>
</dbReference>
<dbReference type="PROSITE" id="PS50206">
    <property type="entry name" value="RHODANESE_3"/>
    <property type="match status" value="1"/>
</dbReference>
<dbReference type="InterPro" id="IPR052367">
    <property type="entry name" value="Thiosulfate_ST/Rhodanese-like"/>
</dbReference>
<gene>
    <name evidence="4" type="ORF">HNQ92_000503</name>
</gene>
<dbReference type="InterPro" id="IPR001763">
    <property type="entry name" value="Rhodanese-like_dom"/>
</dbReference>
<dbReference type="Pfam" id="PF00581">
    <property type="entry name" value="Rhodanese"/>
    <property type="match status" value="1"/>
</dbReference>
<dbReference type="Pfam" id="PF00085">
    <property type="entry name" value="Thioredoxin"/>
    <property type="match status" value="1"/>
</dbReference>
<dbReference type="InterPro" id="IPR017937">
    <property type="entry name" value="Thioredoxin_CS"/>
</dbReference>
<organism evidence="4 5">
    <name type="scientific">Rhabdobacter roseus</name>
    <dbReference type="NCBI Taxonomy" id="1655419"/>
    <lineage>
        <taxon>Bacteria</taxon>
        <taxon>Pseudomonadati</taxon>
        <taxon>Bacteroidota</taxon>
        <taxon>Cytophagia</taxon>
        <taxon>Cytophagales</taxon>
        <taxon>Cytophagaceae</taxon>
        <taxon>Rhabdobacter</taxon>
    </lineage>
</organism>
<dbReference type="EMBL" id="JACHGF010000001">
    <property type="protein sequence ID" value="MBB5282382.1"/>
    <property type="molecule type" value="Genomic_DNA"/>
</dbReference>
<keyword evidence="5" id="KW-1185">Reference proteome</keyword>
<name>A0A840TLE2_9BACT</name>
<dbReference type="PANTHER" id="PTHR45431:SF3">
    <property type="entry name" value="RHODANESE-LIKE DOMAIN-CONTAINING PROTEIN 15, CHLOROPLASTIC"/>
    <property type="match status" value="1"/>
</dbReference>
<feature type="domain" description="Rhodanese" evidence="2">
    <location>
        <begin position="17"/>
        <end position="107"/>
    </location>
</feature>
<dbReference type="Proteomes" id="UP000557307">
    <property type="component" value="Unassembled WGS sequence"/>
</dbReference>
<dbReference type="PROSITE" id="PS00194">
    <property type="entry name" value="THIOREDOXIN_1"/>
    <property type="match status" value="1"/>
</dbReference>
<comment type="caution">
    <text evidence="4">The sequence shown here is derived from an EMBL/GenBank/DDBJ whole genome shotgun (WGS) entry which is preliminary data.</text>
</comment>
<evidence type="ECO:0000313" key="5">
    <source>
        <dbReference type="Proteomes" id="UP000557307"/>
    </source>
</evidence>
<dbReference type="CDD" id="cd00158">
    <property type="entry name" value="RHOD"/>
    <property type="match status" value="1"/>
</dbReference>
<reference evidence="4 5" key="1">
    <citation type="submission" date="2020-08" db="EMBL/GenBank/DDBJ databases">
        <title>Genomic Encyclopedia of Type Strains, Phase IV (KMG-IV): sequencing the most valuable type-strain genomes for metagenomic binning, comparative biology and taxonomic classification.</title>
        <authorList>
            <person name="Goeker M."/>
        </authorList>
    </citation>
    <scope>NUCLEOTIDE SEQUENCE [LARGE SCALE GENOMIC DNA]</scope>
    <source>
        <strain evidence="4 5">DSM 105074</strain>
    </source>
</reference>
<dbReference type="InterPro" id="IPR036873">
    <property type="entry name" value="Rhodanese-like_dom_sf"/>
</dbReference>
<dbReference type="PROSITE" id="PS51352">
    <property type="entry name" value="THIOREDOXIN_2"/>
    <property type="match status" value="1"/>
</dbReference>
<dbReference type="InterPro" id="IPR036249">
    <property type="entry name" value="Thioredoxin-like_sf"/>
</dbReference>
<protein>
    <submittedName>
        <fullName evidence="4">Thioredoxin</fullName>
    </submittedName>
</protein>
<evidence type="ECO:0000259" key="2">
    <source>
        <dbReference type="PROSITE" id="PS50206"/>
    </source>
</evidence>
<dbReference type="CDD" id="cd02947">
    <property type="entry name" value="TRX_family"/>
    <property type="match status" value="1"/>
</dbReference>
<evidence type="ECO:0000313" key="4">
    <source>
        <dbReference type="EMBL" id="MBB5282382.1"/>
    </source>
</evidence>
<accession>A0A840TLE2</accession>
<evidence type="ECO:0000259" key="3">
    <source>
        <dbReference type="PROSITE" id="PS51352"/>
    </source>
</evidence>